<name>A0A4Y2EMX4_ARAVE</name>
<comment type="caution">
    <text evidence="1">The sequence shown here is derived from an EMBL/GenBank/DDBJ whole genome shotgun (WGS) entry which is preliminary data.</text>
</comment>
<sequence length="122" mass="13955">MLVHLPTWSFDNGSYLRNRNQNSRRVFSKRDINPITYHRFTGCSQSTRMRSRRISKWGLASLVGTIRAWASPPPVIVRFSYRRCRAVAGDGCKDSDLSTRSIAATVIKMHRMTSRQVGVILI</sequence>
<evidence type="ECO:0000313" key="2">
    <source>
        <dbReference type="Proteomes" id="UP000499080"/>
    </source>
</evidence>
<evidence type="ECO:0000313" key="1">
    <source>
        <dbReference type="EMBL" id="GBM30221.1"/>
    </source>
</evidence>
<dbReference type="EMBL" id="BGPR01000654">
    <property type="protein sequence ID" value="GBM30221.1"/>
    <property type="molecule type" value="Genomic_DNA"/>
</dbReference>
<gene>
    <name evidence="1" type="ORF">AVEN_165820_1</name>
</gene>
<protein>
    <submittedName>
        <fullName evidence="1">Uncharacterized protein</fullName>
    </submittedName>
</protein>
<keyword evidence="2" id="KW-1185">Reference proteome</keyword>
<dbReference type="Proteomes" id="UP000499080">
    <property type="component" value="Unassembled WGS sequence"/>
</dbReference>
<dbReference type="AlphaFoldDB" id="A0A4Y2EMX4"/>
<proteinExistence type="predicted"/>
<organism evidence="1 2">
    <name type="scientific">Araneus ventricosus</name>
    <name type="common">Orbweaver spider</name>
    <name type="synonym">Epeira ventricosa</name>
    <dbReference type="NCBI Taxonomy" id="182803"/>
    <lineage>
        <taxon>Eukaryota</taxon>
        <taxon>Metazoa</taxon>
        <taxon>Ecdysozoa</taxon>
        <taxon>Arthropoda</taxon>
        <taxon>Chelicerata</taxon>
        <taxon>Arachnida</taxon>
        <taxon>Araneae</taxon>
        <taxon>Araneomorphae</taxon>
        <taxon>Entelegynae</taxon>
        <taxon>Araneoidea</taxon>
        <taxon>Araneidae</taxon>
        <taxon>Araneus</taxon>
    </lineage>
</organism>
<reference evidence="1 2" key="1">
    <citation type="journal article" date="2019" name="Sci. Rep.">
        <title>Orb-weaving spider Araneus ventricosus genome elucidates the spidroin gene catalogue.</title>
        <authorList>
            <person name="Kono N."/>
            <person name="Nakamura H."/>
            <person name="Ohtoshi R."/>
            <person name="Moran D.A.P."/>
            <person name="Shinohara A."/>
            <person name="Yoshida Y."/>
            <person name="Fujiwara M."/>
            <person name="Mori M."/>
            <person name="Tomita M."/>
            <person name="Arakawa K."/>
        </authorList>
    </citation>
    <scope>NUCLEOTIDE SEQUENCE [LARGE SCALE GENOMIC DNA]</scope>
</reference>
<accession>A0A4Y2EMX4</accession>